<name>A0ABR2ASV2_9ROSI</name>
<dbReference type="EMBL" id="JBBPBM010000340">
    <property type="protein sequence ID" value="KAK8496852.1"/>
    <property type="molecule type" value="Genomic_DNA"/>
</dbReference>
<reference evidence="1 2" key="1">
    <citation type="journal article" date="2024" name="G3 (Bethesda)">
        <title>Genome assembly of Hibiscus sabdariffa L. provides insights into metabolisms of medicinal natural products.</title>
        <authorList>
            <person name="Kim T."/>
        </authorList>
    </citation>
    <scope>NUCLEOTIDE SEQUENCE [LARGE SCALE GENOMIC DNA]</scope>
    <source>
        <strain evidence="1">TK-2024</strain>
        <tissue evidence="1">Old leaves</tissue>
    </source>
</reference>
<gene>
    <name evidence="1" type="ORF">V6N12_066057</name>
</gene>
<keyword evidence="2" id="KW-1185">Reference proteome</keyword>
<organism evidence="1 2">
    <name type="scientific">Hibiscus sabdariffa</name>
    <name type="common">roselle</name>
    <dbReference type="NCBI Taxonomy" id="183260"/>
    <lineage>
        <taxon>Eukaryota</taxon>
        <taxon>Viridiplantae</taxon>
        <taxon>Streptophyta</taxon>
        <taxon>Embryophyta</taxon>
        <taxon>Tracheophyta</taxon>
        <taxon>Spermatophyta</taxon>
        <taxon>Magnoliopsida</taxon>
        <taxon>eudicotyledons</taxon>
        <taxon>Gunneridae</taxon>
        <taxon>Pentapetalae</taxon>
        <taxon>rosids</taxon>
        <taxon>malvids</taxon>
        <taxon>Malvales</taxon>
        <taxon>Malvaceae</taxon>
        <taxon>Malvoideae</taxon>
        <taxon>Hibiscus</taxon>
    </lineage>
</organism>
<protein>
    <submittedName>
        <fullName evidence="1">Uncharacterized protein</fullName>
    </submittedName>
</protein>
<proteinExistence type="predicted"/>
<dbReference type="Proteomes" id="UP001472677">
    <property type="component" value="Unassembled WGS sequence"/>
</dbReference>
<sequence>MPVGFQIALDLNLKGFSFLFKIWRKSASGQIATSSGSFYSKKCLTGGLSPMEILFCALLIQHPVMRKRLPGLVVDD</sequence>
<accession>A0ABR2ASV2</accession>
<evidence type="ECO:0000313" key="2">
    <source>
        <dbReference type="Proteomes" id="UP001472677"/>
    </source>
</evidence>
<comment type="caution">
    <text evidence="1">The sequence shown here is derived from an EMBL/GenBank/DDBJ whole genome shotgun (WGS) entry which is preliminary data.</text>
</comment>
<evidence type="ECO:0000313" key="1">
    <source>
        <dbReference type="EMBL" id="KAK8496852.1"/>
    </source>
</evidence>